<reference evidence="2 3" key="1">
    <citation type="submission" date="2012-12" db="EMBL/GenBank/DDBJ databases">
        <title>Whole genome shotgun sequence of Gordonia hirsuta NBRC 16056.</title>
        <authorList>
            <person name="Isaki-Nakamura S."/>
            <person name="Hosoyama A."/>
            <person name="Tsuchikane K."/>
            <person name="Katsumata H."/>
            <person name="Baba S."/>
            <person name="Yamazaki S."/>
            <person name="Fujita N."/>
        </authorList>
    </citation>
    <scope>NUCLEOTIDE SEQUENCE [LARGE SCALE GENOMIC DNA]</scope>
    <source>
        <strain evidence="2 3">NBRC 16056</strain>
    </source>
</reference>
<comment type="caution">
    <text evidence="2">The sequence shown here is derived from an EMBL/GenBank/DDBJ whole genome shotgun (WGS) entry which is preliminary data.</text>
</comment>
<evidence type="ECO:0000313" key="2">
    <source>
        <dbReference type="EMBL" id="GAC58155.1"/>
    </source>
</evidence>
<proteinExistence type="predicted"/>
<gene>
    <name evidence="2" type="ORF">GOHSU_31_00160</name>
</gene>
<dbReference type="STRING" id="1121927.GOHSU_31_00160"/>
<feature type="region of interest" description="Disordered" evidence="1">
    <location>
        <begin position="1"/>
        <end position="23"/>
    </location>
</feature>
<organism evidence="2 3">
    <name type="scientific">Gordonia hirsuta DSM 44140 = NBRC 16056</name>
    <dbReference type="NCBI Taxonomy" id="1121927"/>
    <lineage>
        <taxon>Bacteria</taxon>
        <taxon>Bacillati</taxon>
        <taxon>Actinomycetota</taxon>
        <taxon>Actinomycetes</taxon>
        <taxon>Mycobacteriales</taxon>
        <taxon>Gordoniaceae</taxon>
        <taxon>Gordonia</taxon>
    </lineage>
</organism>
<accession>L7LAI9</accession>
<dbReference type="EMBL" id="BANT01000031">
    <property type="protein sequence ID" value="GAC58155.1"/>
    <property type="molecule type" value="Genomic_DNA"/>
</dbReference>
<name>L7LAI9_9ACTN</name>
<protein>
    <submittedName>
        <fullName evidence="2">Uncharacterized protein</fullName>
    </submittedName>
</protein>
<dbReference type="AlphaFoldDB" id="L7LAI9"/>
<dbReference type="Proteomes" id="UP000053405">
    <property type="component" value="Unassembled WGS sequence"/>
</dbReference>
<keyword evidence="3" id="KW-1185">Reference proteome</keyword>
<evidence type="ECO:0000256" key="1">
    <source>
        <dbReference type="SAM" id="MobiDB-lite"/>
    </source>
</evidence>
<sequence>MSSSWRKPPRAPAPGHRNPTITDRAVTAISAAAALRRPAAPAGQDPVEHRVRNLPGEIGITRLRPDLGERLTPYLSQWTQDPDMGADYVMDMLIDSVFG</sequence>
<evidence type="ECO:0000313" key="3">
    <source>
        <dbReference type="Proteomes" id="UP000053405"/>
    </source>
</evidence>